<dbReference type="AlphaFoldDB" id="A0A8H4QE00"/>
<dbReference type="SUPFAM" id="SSF53335">
    <property type="entry name" value="S-adenosyl-L-methionine-dependent methyltransferases"/>
    <property type="match status" value="1"/>
</dbReference>
<dbReference type="Proteomes" id="UP000562929">
    <property type="component" value="Unassembled WGS sequence"/>
</dbReference>
<reference evidence="3 4" key="1">
    <citation type="journal article" date="2020" name="G3 (Bethesda)">
        <title>Genetic Underpinnings of Host Manipulation by Ophiocordyceps as Revealed by Comparative Transcriptomics.</title>
        <authorList>
            <person name="Will I."/>
            <person name="Das B."/>
            <person name="Trinh T."/>
            <person name="Brachmann A."/>
            <person name="Ohm R.A."/>
            <person name="de Bekker C."/>
        </authorList>
    </citation>
    <scope>NUCLEOTIDE SEQUENCE [LARGE SCALE GENOMIC DNA]</scope>
    <source>
        <strain evidence="3 4">EC05</strain>
    </source>
</reference>
<dbReference type="Gene3D" id="3.40.50.150">
    <property type="entry name" value="Vaccinia Virus protein VP39"/>
    <property type="match status" value="1"/>
</dbReference>
<protein>
    <submittedName>
        <fullName evidence="3">Fusarin C cluster-methyltransferase</fullName>
    </submittedName>
</protein>
<evidence type="ECO:0000313" key="3">
    <source>
        <dbReference type="EMBL" id="KAF4595803.1"/>
    </source>
</evidence>
<proteinExistence type="predicted"/>
<evidence type="ECO:0000256" key="1">
    <source>
        <dbReference type="ARBA" id="ARBA00022723"/>
    </source>
</evidence>
<name>A0A8H4QE00_9HYPO</name>
<keyword evidence="3" id="KW-0489">Methyltransferase</keyword>
<dbReference type="Pfam" id="PF03492">
    <property type="entry name" value="Methyltransf_7"/>
    <property type="match status" value="1"/>
</dbReference>
<keyword evidence="4" id="KW-1185">Reference proteome</keyword>
<accession>A0A8H4QE00</accession>
<keyword evidence="3" id="KW-0808">Transferase</keyword>
<dbReference type="GO" id="GO:0032259">
    <property type="term" value="P:methylation"/>
    <property type="evidence" value="ECO:0007669"/>
    <property type="project" value="UniProtKB-KW"/>
</dbReference>
<sequence length="353" mass="38632">MASTVTASATALRLDCVNDVAMQGNGSYASHSALQHEAMLQALPLLKRAAEMASKTSGPLTVVEYGSAHGNNSIEPLEAILSVAEASQVSILLSDRPQNDFNTLASIVGPWTEARQTGPSLFVGMMPLSFYRPVVPARSVSVGFSLSCLHHLERLPDTPESIPAQARHDLGLFLRLRAAETVADGCLVLSLVGRASSYESLSGPTRALVRAAADMVDAGLVPASVLAAFRVPVHQRTVSDVSTALDDVKDEWEALELREEAVFHPAHAEFQRRRDRGDQEASRWYADTIMDWFMAVCAGYWLKAIRIGCPKGACIADELLVELTRRSKEVFLRHFRDEATVCCYIHVLLRRLY</sequence>
<dbReference type="InterPro" id="IPR029063">
    <property type="entry name" value="SAM-dependent_MTases_sf"/>
</dbReference>
<dbReference type="GO" id="GO:0046872">
    <property type="term" value="F:metal ion binding"/>
    <property type="evidence" value="ECO:0007669"/>
    <property type="project" value="UniProtKB-KW"/>
</dbReference>
<gene>
    <name evidence="3" type="ORF">GQ602_001416</name>
</gene>
<evidence type="ECO:0000313" key="4">
    <source>
        <dbReference type="Proteomes" id="UP000562929"/>
    </source>
</evidence>
<keyword evidence="1" id="KW-0479">Metal-binding</keyword>
<comment type="caution">
    <text evidence="3">The sequence shown here is derived from an EMBL/GenBank/DDBJ whole genome shotgun (WGS) entry which is preliminary data.</text>
</comment>
<dbReference type="OrthoDB" id="1523883at2759"/>
<dbReference type="PANTHER" id="PTHR31009">
    <property type="entry name" value="S-ADENOSYL-L-METHIONINE:CARBOXYL METHYLTRANSFERASE FAMILY PROTEIN"/>
    <property type="match status" value="1"/>
</dbReference>
<keyword evidence="2" id="KW-0460">Magnesium</keyword>
<dbReference type="InterPro" id="IPR005299">
    <property type="entry name" value="MeTrfase_7"/>
</dbReference>
<dbReference type="InterPro" id="IPR042086">
    <property type="entry name" value="MeTrfase_capping"/>
</dbReference>
<dbReference type="GO" id="GO:0008168">
    <property type="term" value="F:methyltransferase activity"/>
    <property type="evidence" value="ECO:0007669"/>
    <property type="project" value="UniProtKB-KW"/>
</dbReference>
<evidence type="ECO:0000256" key="2">
    <source>
        <dbReference type="ARBA" id="ARBA00022842"/>
    </source>
</evidence>
<dbReference type="EMBL" id="JAACLJ010000001">
    <property type="protein sequence ID" value="KAF4595803.1"/>
    <property type="molecule type" value="Genomic_DNA"/>
</dbReference>
<organism evidence="3 4">
    <name type="scientific">Ophiocordyceps camponoti-floridani</name>
    <dbReference type="NCBI Taxonomy" id="2030778"/>
    <lineage>
        <taxon>Eukaryota</taxon>
        <taxon>Fungi</taxon>
        <taxon>Dikarya</taxon>
        <taxon>Ascomycota</taxon>
        <taxon>Pezizomycotina</taxon>
        <taxon>Sordariomycetes</taxon>
        <taxon>Hypocreomycetidae</taxon>
        <taxon>Hypocreales</taxon>
        <taxon>Ophiocordycipitaceae</taxon>
        <taxon>Ophiocordyceps</taxon>
    </lineage>
</organism>
<dbReference type="Gene3D" id="1.10.1200.270">
    <property type="entry name" value="Methyltransferase, alpha-helical capping domain"/>
    <property type="match status" value="1"/>
</dbReference>